<name>A0A9P5D569_9HYPO</name>
<evidence type="ECO:0000256" key="2">
    <source>
        <dbReference type="ARBA" id="ARBA00006582"/>
    </source>
</evidence>
<comment type="subcellular location">
    <subcellularLocation>
        <location evidence="1">Membrane</location>
        <topology evidence="1">Single-pass membrane protein</topology>
    </subcellularLocation>
</comment>
<dbReference type="GO" id="GO:0005739">
    <property type="term" value="C:mitochondrion"/>
    <property type="evidence" value="ECO:0007669"/>
    <property type="project" value="TreeGrafter"/>
</dbReference>
<gene>
    <name evidence="8" type="ORF">GMORB2_0609</name>
</gene>
<dbReference type="PROSITE" id="PS51778">
    <property type="entry name" value="VAST"/>
    <property type="match status" value="1"/>
</dbReference>
<dbReference type="GO" id="GO:0032934">
    <property type="term" value="F:sterol binding"/>
    <property type="evidence" value="ECO:0007669"/>
    <property type="project" value="TreeGrafter"/>
</dbReference>
<feature type="region of interest" description="Disordered" evidence="6">
    <location>
        <begin position="295"/>
        <end position="394"/>
    </location>
</feature>
<dbReference type="RefSeq" id="XP_035325524.1">
    <property type="nucleotide sequence ID" value="XM_035462594.1"/>
</dbReference>
<dbReference type="InterPro" id="IPR031968">
    <property type="entry name" value="VASt"/>
</dbReference>
<comment type="caution">
    <text evidence="8">The sequence shown here is derived from an EMBL/GenBank/DDBJ whole genome shotgun (WGS) entry which is preliminary data.</text>
</comment>
<dbReference type="GO" id="GO:0140268">
    <property type="term" value="C:endoplasmic reticulum-plasma membrane contact site"/>
    <property type="evidence" value="ECO:0007669"/>
    <property type="project" value="TreeGrafter"/>
</dbReference>
<dbReference type="GO" id="GO:0005789">
    <property type="term" value="C:endoplasmic reticulum membrane"/>
    <property type="evidence" value="ECO:0007669"/>
    <property type="project" value="TreeGrafter"/>
</dbReference>
<proteinExistence type="inferred from homology"/>
<dbReference type="InterPro" id="IPR011993">
    <property type="entry name" value="PH-like_dom_sf"/>
</dbReference>
<evidence type="ECO:0000256" key="3">
    <source>
        <dbReference type="ARBA" id="ARBA00022692"/>
    </source>
</evidence>
<evidence type="ECO:0000256" key="5">
    <source>
        <dbReference type="ARBA" id="ARBA00023136"/>
    </source>
</evidence>
<feature type="compositionally biased region" description="Polar residues" evidence="6">
    <location>
        <begin position="242"/>
        <end position="254"/>
    </location>
</feature>
<keyword evidence="9" id="KW-1185">Reference proteome</keyword>
<dbReference type="AlphaFoldDB" id="A0A9P5D569"/>
<dbReference type="InterPro" id="IPR051482">
    <property type="entry name" value="Cholesterol_transport"/>
</dbReference>
<dbReference type="EMBL" id="JAANYQ010000001">
    <property type="protein sequence ID" value="KAF4126872.1"/>
    <property type="molecule type" value="Genomic_DNA"/>
</dbReference>
<dbReference type="GeneID" id="55966839"/>
<keyword evidence="5" id="KW-0472">Membrane</keyword>
<evidence type="ECO:0000259" key="7">
    <source>
        <dbReference type="PROSITE" id="PS51778"/>
    </source>
</evidence>
<evidence type="ECO:0000256" key="4">
    <source>
        <dbReference type="ARBA" id="ARBA00022989"/>
    </source>
</evidence>
<dbReference type="InterPro" id="IPR004182">
    <property type="entry name" value="GRAM"/>
</dbReference>
<feature type="region of interest" description="Disordered" evidence="6">
    <location>
        <begin position="24"/>
        <end position="161"/>
    </location>
</feature>
<feature type="compositionally biased region" description="Polar residues" evidence="6">
    <location>
        <begin position="151"/>
        <end position="161"/>
    </location>
</feature>
<feature type="compositionally biased region" description="Basic and acidic residues" evidence="6">
    <location>
        <begin position="534"/>
        <end position="543"/>
    </location>
</feature>
<accession>A0A9P5D569</accession>
<dbReference type="GO" id="GO:0032541">
    <property type="term" value="C:cortical endoplasmic reticulum"/>
    <property type="evidence" value="ECO:0007669"/>
    <property type="project" value="TreeGrafter"/>
</dbReference>
<dbReference type="PANTHER" id="PTHR23319">
    <property type="entry name" value="GRAM DOMAIN CONTAINING 1B, ISOFORM E"/>
    <property type="match status" value="1"/>
</dbReference>
<comment type="similarity">
    <text evidence="2">Belongs to the YSP2 family.</text>
</comment>
<dbReference type="SMART" id="SM00568">
    <property type="entry name" value="GRAM"/>
    <property type="match status" value="1"/>
</dbReference>
<protein>
    <submittedName>
        <fullName evidence="8">GRAM protein</fullName>
    </submittedName>
</protein>
<feature type="compositionally biased region" description="Basic residues" evidence="6">
    <location>
        <begin position="841"/>
        <end position="850"/>
    </location>
</feature>
<dbReference type="Pfam" id="PF02893">
    <property type="entry name" value="GRAM"/>
    <property type="match status" value="1"/>
</dbReference>
<dbReference type="GO" id="GO:0120015">
    <property type="term" value="F:sterol transfer activity"/>
    <property type="evidence" value="ECO:0007669"/>
    <property type="project" value="TreeGrafter"/>
</dbReference>
<feature type="region of interest" description="Disordered" evidence="6">
    <location>
        <begin position="532"/>
        <end position="571"/>
    </location>
</feature>
<feature type="compositionally biased region" description="Polar residues" evidence="6">
    <location>
        <begin position="304"/>
        <end position="336"/>
    </location>
</feature>
<dbReference type="GO" id="GO:0032366">
    <property type="term" value="P:intracellular sterol transport"/>
    <property type="evidence" value="ECO:0007669"/>
    <property type="project" value="TreeGrafter"/>
</dbReference>
<feature type="compositionally biased region" description="Basic residues" evidence="6">
    <location>
        <begin position="352"/>
        <end position="361"/>
    </location>
</feature>
<dbReference type="PANTHER" id="PTHR23319:SF4">
    <property type="entry name" value="GRAM DOMAIN CONTAINING 1B, ISOFORM E"/>
    <property type="match status" value="1"/>
</dbReference>
<evidence type="ECO:0000313" key="9">
    <source>
        <dbReference type="Proteomes" id="UP000749293"/>
    </source>
</evidence>
<keyword evidence="3" id="KW-0812">Transmembrane</keyword>
<dbReference type="Pfam" id="PF16016">
    <property type="entry name" value="VASt"/>
    <property type="match status" value="1"/>
</dbReference>
<reference evidence="8" key="1">
    <citation type="submission" date="2020-03" db="EMBL/GenBank/DDBJ databases">
        <title>Site-based positive gene gene selection in Geosmithia morbida across the United States reveals a broad range of putative effectors and factors for local host and environmental adapation.</title>
        <authorList>
            <person name="Onufrak A."/>
            <person name="Murdoch R.W."/>
            <person name="Gazis R."/>
            <person name="Huff M."/>
            <person name="Staton M."/>
            <person name="Klingeman W."/>
            <person name="Hadziabdic D."/>
        </authorList>
    </citation>
    <scope>NUCLEOTIDE SEQUENCE</scope>
    <source>
        <strain evidence="8">1262</strain>
    </source>
</reference>
<feature type="compositionally biased region" description="Acidic residues" evidence="6">
    <location>
        <begin position="559"/>
        <end position="571"/>
    </location>
</feature>
<dbReference type="Gene3D" id="2.30.29.30">
    <property type="entry name" value="Pleckstrin-homology domain (PH domain)/Phosphotyrosine-binding domain (PTB)"/>
    <property type="match status" value="1"/>
</dbReference>
<evidence type="ECO:0000256" key="1">
    <source>
        <dbReference type="ARBA" id="ARBA00004167"/>
    </source>
</evidence>
<organism evidence="8 9">
    <name type="scientific">Geosmithia morbida</name>
    <dbReference type="NCBI Taxonomy" id="1094350"/>
    <lineage>
        <taxon>Eukaryota</taxon>
        <taxon>Fungi</taxon>
        <taxon>Dikarya</taxon>
        <taxon>Ascomycota</taxon>
        <taxon>Pezizomycotina</taxon>
        <taxon>Sordariomycetes</taxon>
        <taxon>Hypocreomycetidae</taxon>
        <taxon>Hypocreales</taxon>
        <taxon>Bionectriaceae</taxon>
        <taxon>Geosmithia</taxon>
    </lineage>
</organism>
<evidence type="ECO:0000256" key="6">
    <source>
        <dbReference type="SAM" id="MobiDB-lite"/>
    </source>
</evidence>
<dbReference type="Proteomes" id="UP000749293">
    <property type="component" value="Unassembled WGS sequence"/>
</dbReference>
<feature type="region of interest" description="Disordered" evidence="6">
    <location>
        <begin position="826"/>
        <end position="872"/>
    </location>
</feature>
<dbReference type="OrthoDB" id="2162691at2759"/>
<feature type="compositionally biased region" description="Polar residues" evidence="6">
    <location>
        <begin position="362"/>
        <end position="371"/>
    </location>
</feature>
<evidence type="ECO:0000313" key="8">
    <source>
        <dbReference type="EMBL" id="KAF4126872.1"/>
    </source>
</evidence>
<feature type="region of interest" description="Disordered" evidence="6">
    <location>
        <begin position="224"/>
        <end position="254"/>
    </location>
</feature>
<dbReference type="CDD" id="cd13220">
    <property type="entry name" value="PH-GRAM_GRAMDC"/>
    <property type="match status" value="1"/>
</dbReference>
<feature type="compositionally biased region" description="Polar residues" evidence="6">
    <location>
        <begin position="380"/>
        <end position="394"/>
    </location>
</feature>
<sequence length="1032" mass="108088">MDTNQPSTGIIAFEASHFLATELRPVLASSPRDSPPPSLPKSPLRDPAQSGSGNVARPKTSHAVTSSAKHPDLGPSSKSKVDPLTLPPVIGVSSPAIVNTPPTPTLPSDDEDGFQPRPPATAATWKPQALGSPPADGTTSREAVNSHKRSASASATVVPSKLSHISVNPLTPATEGDEVPFSPSSGFFSSMLSAAQSAATNIGTGINIRANRGGLQRSATLSTESVARAGGDSKQQAEPEPSVSSPSLTETQDTMDNQKDSAIRTLGAGDLSLSQLGVVDPPSALASPASARFADLDNRGRSESAPTDNQDFASRGSSSRPHSLNGPPSRSATPSPDGNDKVALRQSGSLRSSRKAHRKRGSSVTTSNTANVVGAPLSGAATSPLPQNPAASVSTPKLTGFAIASKKRNRDFHNVFKSVPDDDYLIEDYSCALQREILAHGRLYVSEGHLCFSSNILGWSTTLVMSFDEIMSVEKRSTALLFKNGLMISTLHAKHIFASFTSRDATYDLIVNIWKLGHPTLTSTLNGVKVEGTGGDKTEKLDGDEPLALEGGEAQLDSGTEEETDDDDSDDFYVEDDSDLAAGRNSTADLNGDGAEAEKPLLRKASGAAANGAPAAVKDMPAAAGGASAAAAAAVDFPGPATHAPTDCGDSATHYDKVVGDDVIAAPLGQVYSLMFGANSAAFMTKFLSADSKCMDVQIEDKKGLSLDNRSHTYTYIKPLNSTIGPKSAKCIITETLDSLDYEKAANITMATQTPDVPSGNIFVVKTKYCLSWAENNSTRVFVNCTIEWSGKSWIKGPVEKAASDGQAEHCKLIFSSIRAALSSRSRANTGTNGAGGKGAGGKKKGKKGKAAQSSLQSAEKSGSNSNAVQPDWGPLEPVRSVAEPLFDIVRPLLTGNVMYGLLVGLLVAAWFGFGLSPKGGGGAGAGGTGGVGGAGGPGHYGYGPIRGGPDRMAAYDEMWRREDSNLWEWLEERTGMERMYADGAHPRRRVQRPYRDGRRDTKELEEALRVTQAKLKILEEAMGKSPSSMEG</sequence>
<keyword evidence="4" id="KW-1133">Transmembrane helix</keyword>
<feature type="domain" description="VASt" evidence="7">
    <location>
        <begin position="655"/>
        <end position="826"/>
    </location>
</feature>
<feature type="compositionally biased region" description="Polar residues" evidence="6">
    <location>
        <begin position="853"/>
        <end position="869"/>
    </location>
</feature>
<dbReference type="GO" id="GO:0005886">
    <property type="term" value="C:plasma membrane"/>
    <property type="evidence" value="ECO:0007669"/>
    <property type="project" value="TreeGrafter"/>
</dbReference>